<reference evidence="23" key="1">
    <citation type="submission" date="2017-02" db="EMBL/GenBank/DDBJ databases">
        <authorList>
            <person name="Varghese N."/>
            <person name="Submissions S."/>
        </authorList>
    </citation>
    <scope>NUCLEOTIDE SEQUENCE [LARGE SCALE GENOMIC DNA]</scope>
    <source>
        <strain evidence="23">ATCC BAA-34</strain>
    </source>
</reference>
<comment type="similarity">
    <text evidence="4 19">In the C-terminal section; belongs to the NnrD/CARKD family.</text>
</comment>
<evidence type="ECO:0000256" key="4">
    <source>
        <dbReference type="ARBA" id="ARBA00009524"/>
    </source>
</evidence>
<evidence type="ECO:0000256" key="10">
    <source>
        <dbReference type="ARBA" id="ARBA00023027"/>
    </source>
</evidence>
<comment type="catalytic activity">
    <reaction evidence="15 17 19">
        <text>(6S)-NADHX + ADP = AMP + phosphate + NADH + H(+)</text>
        <dbReference type="Rhea" id="RHEA:32223"/>
        <dbReference type="ChEBI" id="CHEBI:15378"/>
        <dbReference type="ChEBI" id="CHEBI:43474"/>
        <dbReference type="ChEBI" id="CHEBI:57945"/>
        <dbReference type="ChEBI" id="CHEBI:64074"/>
        <dbReference type="ChEBI" id="CHEBI:456215"/>
        <dbReference type="ChEBI" id="CHEBI:456216"/>
        <dbReference type="EC" id="4.2.1.136"/>
    </reaction>
</comment>
<protein>
    <recommendedName>
        <fullName evidence="19">Bifunctional NAD(P)H-hydrate repair enzyme</fullName>
    </recommendedName>
    <alternativeName>
        <fullName evidence="19">Nicotinamide nucleotide repair protein</fullName>
    </alternativeName>
    <domain>
        <recommendedName>
            <fullName evidence="19">ADP-dependent (S)-NAD(P)H-hydrate dehydratase</fullName>
            <ecNumber evidence="19">4.2.1.136</ecNumber>
        </recommendedName>
        <alternativeName>
            <fullName evidence="19">ADP-dependent NAD(P)HX dehydratase</fullName>
        </alternativeName>
    </domain>
    <domain>
        <recommendedName>
            <fullName evidence="19">NAD(P)H-hydrate epimerase</fullName>
            <ecNumber evidence="19">5.1.99.6</ecNumber>
        </recommendedName>
    </domain>
</protein>
<dbReference type="EC" id="5.1.99.6" evidence="19"/>
<evidence type="ECO:0000256" key="15">
    <source>
        <dbReference type="ARBA" id="ARBA00048238"/>
    </source>
</evidence>
<feature type="binding site" evidence="18">
    <location>
        <position position="130"/>
    </location>
    <ligand>
        <name>K(+)</name>
        <dbReference type="ChEBI" id="CHEBI:29103"/>
    </ligand>
</feature>
<dbReference type="PROSITE" id="PS51385">
    <property type="entry name" value="YJEF_N"/>
    <property type="match status" value="1"/>
</dbReference>
<dbReference type="GO" id="GO:0005524">
    <property type="term" value="F:ATP binding"/>
    <property type="evidence" value="ECO:0007669"/>
    <property type="project" value="UniProtKB-UniRule"/>
</dbReference>
<feature type="binding site" evidence="18">
    <location>
        <begin position="59"/>
        <end position="63"/>
    </location>
    <ligand>
        <name>(6S)-NADPHX</name>
        <dbReference type="ChEBI" id="CHEBI:64076"/>
    </ligand>
</feature>
<dbReference type="GO" id="GO:0052855">
    <property type="term" value="F:ADP-dependent NAD(P)H-hydrate dehydratase activity"/>
    <property type="evidence" value="ECO:0007669"/>
    <property type="project" value="UniProtKB-UniRule"/>
</dbReference>
<evidence type="ECO:0000256" key="8">
    <source>
        <dbReference type="ARBA" id="ARBA00022857"/>
    </source>
</evidence>
<dbReference type="InterPro" id="IPR029056">
    <property type="entry name" value="Ribokinase-like"/>
</dbReference>
<keyword evidence="10 17" id="KW-0520">NAD</keyword>
<keyword evidence="5 18" id="KW-0479">Metal-binding</keyword>
<evidence type="ECO:0000256" key="7">
    <source>
        <dbReference type="ARBA" id="ARBA00022840"/>
    </source>
</evidence>
<comment type="cofactor">
    <cofactor evidence="18 19">
        <name>K(+)</name>
        <dbReference type="ChEBI" id="CHEBI:29103"/>
    </cofactor>
    <text evidence="18 19">Binds 1 potassium ion per subunit.</text>
</comment>
<dbReference type="InterPro" id="IPR017953">
    <property type="entry name" value="Carbohydrate_kinase_pred_CS"/>
</dbReference>
<feature type="domain" description="YjeF C-terminal" evidence="20">
    <location>
        <begin position="229"/>
        <end position="513"/>
    </location>
</feature>
<dbReference type="NCBIfam" id="TIGR00197">
    <property type="entry name" value="yjeF_nterm"/>
    <property type="match status" value="1"/>
</dbReference>
<dbReference type="RefSeq" id="WP_078789861.1">
    <property type="nucleotide sequence ID" value="NZ_FUWR01000007.1"/>
</dbReference>
<comment type="similarity">
    <text evidence="17">Belongs to the NnrD/CARKD family.</text>
</comment>
<comment type="subunit">
    <text evidence="17">Homotetramer.</text>
</comment>
<comment type="function">
    <text evidence="14 19">Bifunctional enzyme that catalyzes the epimerization of the S- and R-forms of NAD(P)HX and the dehydration of the S-form of NAD(P)HX at the expense of ADP, which is converted to AMP. This allows the repair of both epimers of NAD(P)HX, a damaged form of NAD(P)H that is a result of enzymatic or heat-dependent hydration.</text>
</comment>
<dbReference type="Proteomes" id="UP000190102">
    <property type="component" value="Unassembled WGS sequence"/>
</dbReference>
<dbReference type="STRING" id="115783.SAMN02745119_01555"/>
<evidence type="ECO:0000313" key="23">
    <source>
        <dbReference type="Proteomes" id="UP000190102"/>
    </source>
</evidence>
<evidence type="ECO:0000256" key="16">
    <source>
        <dbReference type="ARBA" id="ARBA00049209"/>
    </source>
</evidence>
<keyword evidence="7 17" id="KW-0067">ATP-binding</keyword>
<evidence type="ECO:0000256" key="5">
    <source>
        <dbReference type="ARBA" id="ARBA00022723"/>
    </source>
</evidence>
<dbReference type="OrthoDB" id="9806925at2"/>
<evidence type="ECO:0000256" key="18">
    <source>
        <dbReference type="HAMAP-Rule" id="MF_01966"/>
    </source>
</evidence>
<dbReference type="CDD" id="cd01171">
    <property type="entry name" value="YXKO-related"/>
    <property type="match status" value="1"/>
</dbReference>
<evidence type="ECO:0000259" key="21">
    <source>
        <dbReference type="PROSITE" id="PS51385"/>
    </source>
</evidence>
<name>A0A1T4NBR3_9BACT</name>
<comment type="catalytic activity">
    <reaction evidence="2 18 19">
        <text>(6R)-NADPHX = (6S)-NADPHX</text>
        <dbReference type="Rhea" id="RHEA:32227"/>
        <dbReference type="ChEBI" id="CHEBI:64076"/>
        <dbReference type="ChEBI" id="CHEBI:64077"/>
        <dbReference type="EC" id="5.1.99.6"/>
    </reaction>
</comment>
<dbReference type="InterPro" id="IPR036652">
    <property type="entry name" value="YjeF_N_dom_sf"/>
</dbReference>
<keyword evidence="8 17" id="KW-0521">NADP</keyword>
<feature type="binding site" evidence="17">
    <location>
        <position position="387"/>
    </location>
    <ligand>
        <name>(6S)-NADPHX</name>
        <dbReference type="ChEBI" id="CHEBI:64076"/>
    </ligand>
</feature>
<dbReference type="PIRSF" id="PIRSF017184">
    <property type="entry name" value="Nnr"/>
    <property type="match status" value="1"/>
</dbReference>
<feature type="binding site" evidence="18">
    <location>
        <position position="163"/>
    </location>
    <ligand>
        <name>(6S)-NADPHX</name>
        <dbReference type="ChEBI" id="CHEBI:64076"/>
    </ligand>
</feature>
<feature type="binding site" evidence="17">
    <location>
        <position position="335"/>
    </location>
    <ligand>
        <name>(6S)-NADPHX</name>
        <dbReference type="ChEBI" id="CHEBI:64076"/>
    </ligand>
</feature>
<keyword evidence="23" id="KW-1185">Reference proteome</keyword>
<evidence type="ECO:0000256" key="11">
    <source>
        <dbReference type="ARBA" id="ARBA00023235"/>
    </source>
</evidence>
<dbReference type="AlphaFoldDB" id="A0A1T4NBR3"/>
<keyword evidence="11 18" id="KW-0413">Isomerase</keyword>
<dbReference type="PROSITE" id="PS51383">
    <property type="entry name" value="YJEF_C_3"/>
    <property type="match status" value="1"/>
</dbReference>
<comment type="similarity">
    <text evidence="18">Belongs to the NnrE/AIBP family.</text>
</comment>
<evidence type="ECO:0000256" key="3">
    <source>
        <dbReference type="ARBA" id="ARBA00006001"/>
    </source>
</evidence>
<comment type="function">
    <text evidence="17">Catalyzes the dehydration of the S-form of NAD(P)HX at the expense of ADP, which is converted to AMP. Together with NAD(P)HX epimerase, which catalyzes the epimerization of the S- and R-forms, the enzyme allows the repair of both epimers of NAD(P)HX, a damaged form of NAD(P)H that is a result of enzymatic or heat-dependent hydration.</text>
</comment>
<dbReference type="SUPFAM" id="SSF64153">
    <property type="entry name" value="YjeF N-terminal domain-like"/>
    <property type="match status" value="1"/>
</dbReference>
<evidence type="ECO:0000256" key="1">
    <source>
        <dbReference type="ARBA" id="ARBA00000013"/>
    </source>
</evidence>
<evidence type="ECO:0000256" key="12">
    <source>
        <dbReference type="ARBA" id="ARBA00023239"/>
    </source>
</evidence>
<dbReference type="HAMAP" id="MF_01966">
    <property type="entry name" value="NADHX_epimerase"/>
    <property type="match status" value="1"/>
</dbReference>
<dbReference type="InterPro" id="IPR004443">
    <property type="entry name" value="YjeF_N_dom"/>
</dbReference>
<comment type="function">
    <text evidence="18">Catalyzes the epimerization of the S- and R-forms of NAD(P)HX, a damaged form of NAD(P)H that is a result of enzymatic or heat-dependent hydration. This is a prerequisite for the S-specific NAD(P)H-hydrate dehydratase to allow the repair of both epimers of NAD(P)HX.</text>
</comment>
<sequence>MKIVTAHTMQELDRRAIKEFGIPSRDLMEQAGRGCADHILAAYGTRKSKRVVILSGKGNNGGDGYVIARYLLEKEWQVLVIVLADRDSISGDAETNLVRLPEEIVSFCPGEGELTEKHADDLQQADVLVDALLGTGLRSDLTGVYLEAVELINSAPGKVVAVDIPTGIHGTTGRILGQTVHANMTVTFGVAKLGHVLYPAAEHVGRLVIVDIGIPPLLMDEAVGYDFLNEKLMAPLVKRRDRQAHKGTYGHCLIIAGSTGKTGAAALAANSAVRTGSGLVTLAVPESLNQILEMKTTEAMTLPLPDAGSGHLTIHSLVALEKHLSGKDALAIGPGIDRRPASVTVVQTLIETVSIPMVIDADGLNALAEDTSILHRRRSQNIVLTPHPGEMSRLLGSAIPDVAAIRISVAQEFARTYGVYVVLKGARTIIAAPNGMAAINGSGNPGMASGGMGDVLTGIIVSLLGQGYSTWNACRLGVFIHGLAGDLVAMEQGEIGMTATDLIKRIPLALNRLLNLPANYHQPA</sequence>
<proteinExistence type="inferred from homology"/>
<feature type="binding site" evidence="18">
    <location>
        <position position="60"/>
    </location>
    <ligand>
        <name>K(+)</name>
        <dbReference type="ChEBI" id="CHEBI:29103"/>
    </ligand>
</feature>
<feature type="binding site" evidence="18">
    <location>
        <position position="145"/>
    </location>
    <ligand>
        <name>(6S)-NADPHX</name>
        <dbReference type="ChEBI" id="CHEBI:64076"/>
    </ligand>
</feature>
<evidence type="ECO:0000256" key="2">
    <source>
        <dbReference type="ARBA" id="ARBA00000909"/>
    </source>
</evidence>
<dbReference type="Pfam" id="PF03853">
    <property type="entry name" value="YjeF_N"/>
    <property type="match status" value="1"/>
</dbReference>
<dbReference type="EMBL" id="FUWR01000007">
    <property type="protein sequence ID" value="SJZ76523.1"/>
    <property type="molecule type" value="Genomic_DNA"/>
</dbReference>
<feature type="binding site" evidence="17">
    <location>
        <position position="453"/>
    </location>
    <ligand>
        <name>AMP</name>
        <dbReference type="ChEBI" id="CHEBI:456215"/>
    </ligand>
</feature>
<dbReference type="EC" id="4.2.1.136" evidence="19"/>
<dbReference type="PANTHER" id="PTHR12592:SF0">
    <property type="entry name" value="ATP-DEPENDENT (S)-NAD(P)H-HYDRATE DEHYDRATASE"/>
    <property type="match status" value="1"/>
</dbReference>
<comment type="catalytic activity">
    <reaction evidence="1 18 19">
        <text>(6R)-NADHX = (6S)-NADHX</text>
        <dbReference type="Rhea" id="RHEA:32215"/>
        <dbReference type="ChEBI" id="CHEBI:64074"/>
        <dbReference type="ChEBI" id="CHEBI:64075"/>
        <dbReference type="EC" id="5.1.99.6"/>
    </reaction>
</comment>
<keyword evidence="13" id="KW-0511">Multifunctional enzyme</keyword>
<comment type="cofactor">
    <cofactor evidence="17">
        <name>Mg(2+)</name>
        <dbReference type="ChEBI" id="CHEBI:18420"/>
    </cofactor>
</comment>
<dbReference type="PANTHER" id="PTHR12592">
    <property type="entry name" value="ATP-DEPENDENT (S)-NAD(P)H-HYDRATE DEHYDRATASE FAMILY MEMBER"/>
    <property type="match status" value="1"/>
</dbReference>
<feature type="domain" description="YjeF N-terminal" evidence="21">
    <location>
        <begin position="9"/>
        <end position="220"/>
    </location>
</feature>
<evidence type="ECO:0000256" key="6">
    <source>
        <dbReference type="ARBA" id="ARBA00022741"/>
    </source>
</evidence>
<dbReference type="NCBIfam" id="TIGR00196">
    <property type="entry name" value="yjeF_cterm"/>
    <property type="match status" value="1"/>
</dbReference>
<comment type="catalytic activity">
    <reaction evidence="16 17 19">
        <text>(6S)-NADPHX + ADP = AMP + phosphate + NADPH + H(+)</text>
        <dbReference type="Rhea" id="RHEA:32235"/>
        <dbReference type="ChEBI" id="CHEBI:15378"/>
        <dbReference type="ChEBI" id="CHEBI:43474"/>
        <dbReference type="ChEBI" id="CHEBI:57783"/>
        <dbReference type="ChEBI" id="CHEBI:64076"/>
        <dbReference type="ChEBI" id="CHEBI:456215"/>
        <dbReference type="ChEBI" id="CHEBI:456216"/>
        <dbReference type="EC" id="4.2.1.136"/>
    </reaction>
</comment>
<evidence type="ECO:0000313" key="22">
    <source>
        <dbReference type="EMBL" id="SJZ76523.1"/>
    </source>
</evidence>
<gene>
    <name evidence="18" type="primary">nnrE</name>
    <name evidence="17" type="synonym">nnrD</name>
    <name evidence="22" type="ORF">SAMN02745119_01555</name>
</gene>
<evidence type="ECO:0000256" key="17">
    <source>
        <dbReference type="HAMAP-Rule" id="MF_01965"/>
    </source>
</evidence>
<dbReference type="Gene3D" id="3.40.50.10260">
    <property type="entry name" value="YjeF N-terminal domain"/>
    <property type="match status" value="1"/>
</dbReference>
<dbReference type="HAMAP" id="MF_01965">
    <property type="entry name" value="NADHX_dehydratase"/>
    <property type="match status" value="1"/>
</dbReference>
<feature type="binding site" evidence="17">
    <location>
        <position position="454"/>
    </location>
    <ligand>
        <name>(6S)-NADPHX</name>
        <dbReference type="ChEBI" id="CHEBI:64076"/>
    </ligand>
</feature>
<keyword evidence="12 17" id="KW-0456">Lyase</keyword>
<keyword evidence="9 18" id="KW-0630">Potassium</keyword>
<feature type="binding site" evidence="17">
    <location>
        <position position="264"/>
    </location>
    <ligand>
        <name>(6S)-NADPHX</name>
        <dbReference type="ChEBI" id="CHEBI:64076"/>
    </ligand>
</feature>
<dbReference type="GO" id="GO:0046872">
    <property type="term" value="F:metal ion binding"/>
    <property type="evidence" value="ECO:0007669"/>
    <property type="project" value="UniProtKB-UniRule"/>
</dbReference>
<keyword evidence="6 17" id="KW-0547">Nucleotide-binding</keyword>
<feature type="binding site" evidence="17">
    <location>
        <begin position="424"/>
        <end position="428"/>
    </location>
    <ligand>
        <name>AMP</name>
        <dbReference type="ChEBI" id="CHEBI:456215"/>
    </ligand>
</feature>
<organism evidence="22 23">
    <name type="scientific">Trichlorobacter thiogenes</name>
    <dbReference type="NCBI Taxonomy" id="115783"/>
    <lineage>
        <taxon>Bacteria</taxon>
        <taxon>Pseudomonadati</taxon>
        <taxon>Thermodesulfobacteriota</taxon>
        <taxon>Desulfuromonadia</taxon>
        <taxon>Geobacterales</taxon>
        <taxon>Geobacteraceae</taxon>
        <taxon>Trichlorobacter</taxon>
    </lineage>
</organism>
<evidence type="ECO:0000259" key="20">
    <source>
        <dbReference type="PROSITE" id="PS51383"/>
    </source>
</evidence>
<feature type="binding site" evidence="18">
    <location>
        <begin position="134"/>
        <end position="140"/>
    </location>
    <ligand>
        <name>(6S)-NADPHX</name>
        <dbReference type="ChEBI" id="CHEBI:64076"/>
    </ligand>
</feature>
<feature type="binding site" evidence="18">
    <location>
        <position position="166"/>
    </location>
    <ligand>
        <name>K(+)</name>
        <dbReference type="ChEBI" id="CHEBI:29103"/>
    </ligand>
</feature>
<comment type="similarity">
    <text evidence="3 19">In the N-terminal section; belongs to the NnrE/AIBP family.</text>
</comment>
<dbReference type="GO" id="GO:0046496">
    <property type="term" value="P:nicotinamide nucleotide metabolic process"/>
    <property type="evidence" value="ECO:0007669"/>
    <property type="project" value="UniProtKB-UniRule"/>
</dbReference>
<accession>A0A1T4NBR3</accession>
<evidence type="ECO:0000256" key="13">
    <source>
        <dbReference type="ARBA" id="ARBA00023268"/>
    </source>
</evidence>
<dbReference type="Gene3D" id="3.40.1190.20">
    <property type="match status" value="1"/>
</dbReference>
<dbReference type="PROSITE" id="PS01050">
    <property type="entry name" value="YJEF_C_2"/>
    <property type="match status" value="1"/>
</dbReference>
<evidence type="ECO:0000256" key="19">
    <source>
        <dbReference type="PIRNR" id="PIRNR017184"/>
    </source>
</evidence>
<dbReference type="GO" id="GO:0110051">
    <property type="term" value="P:metabolite repair"/>
    <property type="evidence" value="ECO:0007669"/>
    <property type="project" value="TreeGrafter"/>
</dbReference>
<evidence type="ECO:0000256" key="14">
    <source>
        <dbReference type="ARBA" id="ARBA00025153"/>
    </source>
</evidence>
<evidence type="ECO:0000256" key="9">
    <source>
        <dbReference type="ARBA" id="ARBA00022958"/>
    </source>
</evidence>
<dbReference type="Pfam" id="PF01256">
    <property type="entry name" value="Carb_kinase"/>
    <property type="match status" value="1"/>
</dbReference>
<dbReference type="GO" id="GO:0052856">
    <property type="term" value="F:NAD(P)HX epimerase activity"/>
    <property type="evidence" value="ECO:0007669"/>
    <property type="project" value="UniProtKB-UniRule"/>
</dbReference>
<dbReference type="InterPro" id="IPR030677">
    <property type="entry name" value="Nnr"/>
</dbReference>
<dbReference type="SUPFAM" id="SSF53613">
    <property type="entry name" value="Ribokinase-like"/>
    <property type="match status" value="1"/>
</dbReference>
<dbReference type="InterPro" id="IPR000631">
    <property type="entry name" value="CARKD"/>
</dbReference>